<organism evidence="1 2">
    <name type="scientific">Corchorus olitorius</name>
    <dbReference type="NCBI Taxonomy" id="93759"/>
    <lineage>
        <taxon>Eukaryota</taxon>
        <taxon>Viridiplantae</taxon>
        <taxon>Streptophyta</taxon>
        <taxon>Embryophyta</taxon>
        <taxon>Tracheophyta</taxon>
        <taxon>Spermatophyta</taxon>
        <taxon>Magnoliopsida</taxon>
        <taxon>eudicotyledons</taxon>
        <taxon>Gunneridae</taxon>
        <taxon>Pentapetalae</taxon>
        <taxon>rosids</taxon>
        <taxon>malvids</taxon>
        <taxon>Malvales</taxon>
        <taxon>Malvaceae</taxon>
        <taxon>Grewioideae</taxon>
        <taxon>Apeibeae</taxon>
        <taxon>Corchorus</taxon>
    </lineage>
</organism>
<sequence>MASVVGPSKFVKNQVVSINPSTVHAKSKLWYEPN</sequence>
<dbReference type="AlphaFoldDB" id="A0A1R3I0D6"/>
<gene>
    <name evidence="1" type="ORF">COLO4_25702</name>
</gene>
<comment type="caution">
    <text evidence="1">The sequence shown here is derived from an EMBL/GenBank/DDBJ whole genome shotgun (WGS) entry which is preliminary data.</text>
</comment>
<dbReference type="Proteomes" id="UP000187203">
    <property type="component" value="Unassembled WGS sequence"/>
</dbReference>
<name>A0A1R3I0D6_9ROSI</name>
<protein>
    <submittedName>
        <fullName evidence="1">Uncharacterized protein</fullName>
    </submittedName>
</protein>
<evidence type="ECO:0000313" key="2">
    <source>
        <dbReference type="Proteomes" id="UP000187203"/>
    </source>
</evidence>
<proteinExistence type="predicted"/>
<dbReference type="EMBL" id="AWUE01019119">
    <property type="protein sequence ID" value="OMO76054.1"/>
    <property type="molecule type" value="Genomic_DNA"/>
</dbReference>
<reference evidence="2" key="1">
    <citation type="submission" date="2013-09" db="EMBL/GenBank/DDBJ databases">
        <title>Corchorus olitorius genome sequencing.</title>
        <authorList>
            <person name="Alam M."/>
            <person name="Haque M.S."/>
            <person name="Islam M.S."/>
            <person name="Emdad E.M."/>
            <person name="Islam M.M."/>
            <person name="Ahmed B."/>
            <person name="Halim A."/>
            <person name="Hossen Q.M.M."/>
            <person name="Hossain M.Z."/>
            <person name="Ahmed R."/>
            <person name="Khan M.M."/>
            <person name="Islam R."/>
            <person name="Rashid M.M."/>
            <person name="Khan S.A."/>
            <person name="Rahman M.S."/>
            <person name="Alam M."/>
            <person name="Yahiya A.S."/>
            <person name="Khan M.S."/>
            <person name="Azam M.S."/>
            <person name="Haque T."/>
            <person name="Lashkar M.Z.H."/>
            <person name="Akhand A.I."/>
            <person name="Morshed G."/>
            <person name="Roy S."/>
            <person name="Uddin K.S."/>
            <person name="Rabeya T."/>
            <person name="Hossain A.S."/>
            <person name="Chowdhury A."/>
            <person name="Snigdha A.R."/>
            <person name="Mortoza M.S."/>
            <person name="Matin S.A."/>
            <person name="Hoque S.M.E."/>
            <person name="Islam M.K."/>
            <person name="Roy D.K."/>
            <person name="Haider R."/>
            <person name="Moosa M.M."/>
            <person name="Elias S.M."/>
            <person name="Hasan A.M."/>
            <person name="Jahan S."/>
            <person name="Shafiuddin M."/>
            <person name="Mahmood N."/>
            <person name="Shommy N.S."/>
        </authorList>
    </citation>
    <scope>NUCLEOTIDE SEQUENCE [LARGE SCALE GENOMIC DNA]</scope>
    <source>
        <strain evidence="2">cv. O-4</strain>
    </source>
</reference>
<keyword evidence="2" id="KW-1185">Reference proteome</keyword>
<accession>A0A1R3I0D6</accession>
<evidence type="ECO:0000313" key="1">
    <source>
        <dbReference type="EMBL" id="OMO76054.1"/>
    </source>
</evidence>